<sequence>MTKFLDQGSIIDKSVQRFLFAYRSTPHATTAKTPAEEFTNRVLRTRLHLLNPIPSSDLVNTKRNFEVEDAVYVRDYRSQTRWIPGVILRRVSSTTYTVQIANAIVWNRHVDQLRSRQASKTSAKRGGDFLDIDSAPSPFSQDDSQQATTAPVANPMVLPEMPSAVTAPNPDPLRPPENEPSTAAQTTAPAPIPQRGRTVNRDIVPRASRTHRSCGPPQKFAYYSLY</sequence>
<name>T1IYK6_STRMM</name>
<dbReference type="EnsemblMetazoa" id="SMAR006317-RA">
    <property type="protein sequence ID" value="SMAR006317-PA"/>
    <property type="gene ID" value="SMAR006317"/>
</dbReference>
<feature type="region of interest" description="Disordered" evidence="1">
    <location>
        <begin position="115"/>
        <end position="148"/>
    </location>
</feature>
<feature type="compositionally biased region" description="Low complexity" evidence="1">
    <location>
        <begin position="180"/>
        <end position="189"/>
    </location>
</feature>
<feature type="region of interest" description="Disordered" evidence="1">
    <location>
        <begin position="160"/>
        <end position="215"/>
    </location>
</feature>
<dbReference type="Proteomes" id="UP000014500">
    <property type="component" value="Unassembled WGS sequence"/>
</dbReference>
<evidence type="ECO:0008006" key="4">
    <source>
        <dbReference type="Google" id="ProtNLM"/>
    </source>
</evidence>
<dbReference type="STRING" id="126957.T1IYK6"/>
<dbReference type="EMBL" id="JH431687">
    <property type="status" value="NOT_ANNOTATED_CDS"/>
    <property type="molecule type" value="Genomic_DNA"/>
</dbReference>
<evidence type="ECO:0000313" key="3">
    <source>
        <dbReference type="Proteomes" id="UP000014500"/>
    </source>
</evidence>
<accession>T1IYK6</accession>
<proteinExistence type="predicted"/>
<evidence type="ECO:0000256" key="1">
    <source>
        <dbReference type="SAM" id="MobiDB-lite"/>
    </source>
</evidence>
<evidence type="ECO:0000313" key="2">
    <source>
        <dbReference type="EnsemblMetazoa" id="SMAR006317-PA"/>
    </source>
</evidence>
<dbReference type="AlphaFoldDB" id="T1IYK6"/>
<keyword evidence="3" id="KW-1185">Reference proteome</keyword>
<reference evidence="2" key="2">
    <citation type="submission" date="2015-02" db="UniProtKB">
        <authorList>
            <consortium name="EnsemblMetazoa"/>
        </authorList>
    </citation>
    <scope>IDENTIFICATION</scope>
</reference>
<dbReference type="PANTHER" id="PTHR37984:SF5">
    <property type="entry name" value="PROTEIN NYNRIN-LIKE"/>
    <property type="match status" value="1"/>
</dbReference>
<dbReference type="PhylomeDB" id="T1IYK6"/>
<dbReference type="HOGENOM" id="CLU_1226188_0_0_1"/>
<protein>
    <recommendedName>
        <fullName evidence="4">DUF5641 domain-containing protein</fullName>
    </recommendedName>
</protein>
<feature type="compositionally biased region" description="Polar residues" evidence="1">
    <location>
        <begin position="137"/>
        <end position="148"/>
    </location>
</feature>
<dbReference type="InterPro" id="IPR050951">
    <property type="entry name" value="Retrovirus_Pol_polyprotein"/>
</dbReference>
<dbReference type="PANTHER" id="PTHR37984">
    <property type="entry name" value="PROTEIN CBG26694"/>
    <property type="match status" value="1"/>
</dbReference>
<reference evidence="3" key="1">
    <citation type="submission" date="2011-05" db="EMBL/GenBank/DDBJ databases">
        <authorList>
            <person name="Richards S.R."/>
            <person name="Qu J."/>
            <person name="Jiang H."/>
            <person name="Jhangiani S.N."/>
            <person name="Agravi P."/>
            <person name="Goodspeed R."/>
            <person name="Gross S."/>
            <person name="Mandapat C."/>
            <person name="Jackson L."/>
            <person name="Mathew T."/>
            <person name="Pu L."/>
            <person name="Thornton R."/>
            <person name="Saada N."/>
            <person name="Wilczek-Boney K.B."/>
            <person name="Lee S."/>
            <person name="Kovar C."/>
            <person name="Wu Y."/>
            <person name="Scherer S.E."/>
            <person name="Worley K.C."/>
            <person name="Muzny D.M."/>
            <person name="Gibbs R."/>
        </authorList>
    </citation>
    <scope>NUCLEOTIDE SEQUENCE</scope>
    <source>
        <strain evidence="3">Brora</strain>
    </source>
</reference>
<dbReference type="OMA" id="INARTGP"/>
<organism evidence="2 3">
    <name type="scientific">Strigamia maritima</name>
    <name type="common">European centipede</name>
    <name type="synonym">Geophilus maritimus</name>
    <dbReference type="NCBI Taxonomy" id="126957"/>
    <lineage>
        <taxon>Eukaryota</taxon>
        <taxon>Metazoa</taxon>
        <taxon>Ecdysozoa</taxon>
        <taxon>Arthropoda</taxon>
        <taxon>Myriapoda</taxon>
        <taxon>Chilopoda</taxon>
        <taxon>Pleurostigmophora</taxon>
        <taxon>Geophilomorpha</taxon>
        <taxon>Linotaeniidae</taxon>
        <taxon>Strigamia</taxon>
    </lineage>
</organism>